<evidence type="ECO:0000313" key="3">
    <source>
        <dbReference type="Proteomes" id="UP000018948"/>
    </source>
</evidence>
<feature type="region of interest" description="Disordered" evidence="1">
    <location>
        <begin position="1"/>
        <end position="41"/>
    </location>
</feature>
<evidence type="ECO:0000313" key="2">
    <source>
        <dbReference type="EMBL" id="ETP30521.1"/>
    </source>
</evidence>
<dbReference type="EMBL" id="ANIY01004271">
    <property type="protein sequence ID" value="ETP30521.1"/>
    <property type="molecule type" value="Genomic_DNA"/>
</dbReference>
<organism evidence="2 3">
    <name type="scientific">Phytophthora nicotianae P10297</name>
    <dbReference type="NCBI Taxonomy" id="1317064"/>
    <lineage>
        <taxon>Eukaryota</taxon>
        <taxon>Sar</taxon>
        <taxon>Stramenopiles</taxon>
        <taxon>Oomycota</taxon>
        <taxon>Peronosporomycetes</taxon>
        <taxon>Peronosporales</taxon>
        <taxon>Peronosporaceae</taxon>
        <taxon>Phytophthora</taxon>
    </lineage>
</organism>
<gene>
    <name evidence="2" type="ORF">F442_20512</name>
</gene>
<dbReference type="Proteomes" id="UP000018948">
    <property type="component" value="Unassembled WGS sequence"/>
</dbReference>
<protein>
    <submittedName>
        <fullName evidence="2">Uncharacterized protein</fullName>
    </submittedName>
</protein>
<proteinExistence type="predicted"/>
<comment type="caution">
    <text evidence="2">The sequence shown here is derived from an EMBL/GenBank/DDBJ whole genome shotgun (WGS) entry which is preliminary data.</text>
</comment>
<feature type="compositionally biased region" description="Polar residues" evidence="1">
    <location>
        <begin position="25"/>
        <end position="41"/>
    </location>
</feature>
<accession>W2Y690</accession>
<dbReference type="AlphaFoldDB" id="W2Y690"/>
<evidence type="ECO:0000256" key="1">
    <source>
        <dbReference type="SAM" id="MobiDB-lite"/>
    </source>
</evidence>
<sequence>MAEGFLPKKQTTHPMVVPSPLLEQGRQTQTGNAGTISSSSC</sequence>
<reference evidence="2 3" key="1">
    <citation type="submission" date="2013-11" db="EMBL/GenBank/DDBJ databases">
        <title>The Genome Sequence of Phytophthora parasitica P10297.</title>
        <authorList>
            <consortium name="The Broad Institute Genomics Platform"/>
            <person name="Russ C."/>
            <person name="Tyler B."/>
            <person name="Panabieres F."/>
            <person name="Shan W."/>
            <person name="Tripathy S."/>
            <person name="Grunwald N."/>
            <person name="Machado M."/>
            <person name="Johnson C.S."/>
            <person name="Walker B."/>
            <person name="Young S.K."/>
            <person name="Zeng Q."/>
            <person name="Gargeya S."/>
            <person name="Fitzgerald M."/>
            <person name="Haas B."/>
            <person name="Abouelleil A."/>
            <person name="Allen A.W."/>
            <person name="Alvarado L."/>
            <person name="Arachchi H.M."/>
            <person name="Berlin A.M."/>
            <person name="Chapman S.B."/>
            <person name="Gainer-Dewar J."/>
            <person name="Goldberg J."/>
            <person name="Griggs A."/>
            <person name="Gujja S."/>
            <person name="Hansen M."/>
            <person name="Howarth C."/>
            <person name="Imamovic A."/>
            <person name="Ireland A."/>
            <person name="Larimer J."/>
            <person name="McCowan C."/>
            <person name="Murphy C."/>
            <person name="Pearson M."/>
            <person name="Poon T.W."/>
            <person name="Priest M."/>
            <person name="Roberts A."/>
            <person name="Saif S."/>
            <person name="Shea T."/>
            <person name="Sisk P."/>
            <person name="Sykes S."/>
            <person name="Wortman J."/>
            <person name="Nusbaum C."/>
            <person name="Birren B."/>
        </authorList>
    </citation>
    <scope>NUCLEOTIDE SEQUENCE [LARGE SCALE GENOMIC DNA]</scope>
    <source>
        <strain evidence="2 3">P10297</strain>
    </source>
</reference>
<name>W2Y690_PHYNI</name>